<dbReference type="KEGG" id="liu:OU989_07670"/>
<keyword evidence="1" id="KW-1133">Transmembrane helix</keyword>
<proteinExistence type="predicted"/>
<keyword evidence="1" id="KW-0812">Transmembrane</keyword>
<dbReference type="PANTHER" id="PTHR35531:SF1">
    <property type="entry name" value="INNER MEMBRANE PROTEIN YBCI-RELATED"/>
    <property type="match status" value="1"/>
</dbReference>
<dbReference type="PANTHER" id="PTHR35531">
    <property type="entry name" value="INNER MEMBRANE PROTEIN YBCI-RELATED"/>
    <property type="match status" value="1"/>
</dbReference>
<dbReference type="RefSeq" id="WP_274796535.1">
    <property type="nucleotide sequence ID" value="NZ_CP113527.1"/>
</dbReference>
<gene>
    <name evidence="2" type="ORF">OU989_07670</name>
</gene>
<keyword evidence="1" id="KW-0472">Membrane</keyword>
<evidence type="ECO:0000313" key="2">
    <source>
        <dbReference type="EMBL" id="WDV08351.1"/>
    </source>
</evidence>
<dbReference type="EMBL" id="CP113527">
    <property type="protein sequence ID" value="WDV08351.1"/>
    <property type="molecule type" value="Genomic_DNA"/>
</dbReference>
<evidence type="ECO:0000256" key="1">
    <source>
        <dbReference type="SAM" id="Phobius"/>
    </source>
</evidence>
<protein>
    <submittedName>
        <fullName evidence="2">Metal-dependent hydrolase</fullName>
    </submittedName>
</protein>
<feature type="transmembrane region" description="Helical" evidence="1">
    <location>
        <begin position="138"/>
        <end position="160"/>
    </location>
</feature>
<dbReference type="GO" id="GO:0016787">
    <property type="term" value="F:hydrolase activity"/>
    <property type="evidence" value="ECO:0007669"/>
    <property type="project" value="UniProtKB-KW"/>
</dbReference>
<keyword evidence="2" id="KW-0378">Hydrolase</keyword>
<accession>A0AAJ5USV7</accession>
<dbReference type="Proteomes" id="UP001219585">
    <property type="component" value="Chromosome"/>
</dbReference>
<name>A0AAJ5USV7_9BACI</name>
<dbReference type="InterPro" id="IPR007404">
    <property type="entry name" value="YdjM-like"/>
</dbReference>
<evidence type="ECO:0000313" key="3">
    <source>
        <dbReference type="Proteomes" id="UP001219585"/>
    </source>
</evidence>
<dbReference type="AlphaFoldDB" id="A0AAJ5USV7"/>
<feature type="transmembrane region" description="Helical" evidence="1">
    <location>
        <begin position="63"/>
        <end position="82"/>
    </location>
</feature>
<organism evidence="2 3">
    <name type="scientific">Lysinibacillus irui</name>
    <dbReference type="NCBI Taxonomy" id="2998077"/>
    <lineage>
        <taxon>Bacteria</taxon>
        <taxon>Bacillati</taxon>
        <taxon>Bacillota</taxon>
        <taxon>Bacilli</taxon>
        <taxon>Bacillales</taxon>
        <taxon>Bacillaceae</taxon>
        <taxon>Lysinibacillus</taxon>
    </lineage>
</organism>
<sequence>MQGNTHIVGGITASLAFAQFSNDNPLVLVGASVIGALLPDICHRGSKIGRTFPIIAKLVNTVFGHRSFTHSLLFLLLVMLILHTLIPYRAISIGVIVGMASHIVLDMCTKKGVKLFFPASVSIRFPLTTKTGSKVEGIVLMLLSMLSIYLSYELIARFIYSI</sequence>
<reference evidence="2" key="1">
    <citation type="submission" date="2022-11" db="EMBL/GenBank/DDBJ databases">
        <title>Lysinibacillus irui.</title>
        <authorList>
            <person name="Akintayo S.O."/>
        </authorList>
    </citation>
    <scope>NUCLEOTIDE SEQUENCE</scope>
    <source>
        <strain evidence="2">IRB4-01</strain>
    </source>
</reference>
<dbReference type="Pfam" id="PF04307">
    <property type="entry name" value="YdjM"/>
    <property type="match status" value="1"/>
</dbReference>